<dbReference type="InterPro" id="IPR002734">
    <property type="entry name" value="RibDG_C"/>
</dbReference>
<accession>A0A8J3XQ88</accession>
<evidence type="ECO:0000313" key="2">
    <source>
        <dbReference type="EMBL" id="GII44778.1"/>
    </source>
</evidence>
<dbReference type="AlphaFoldDB" id="A0A8J3XQ88"/>
<dbReference type="RefSeq" id="WP_203972420.1">
    <property type="nucleotide sequence ID" value="NZ_BAAAKY010000028.1"/>
</dbReference>
<feature type="domain" description="Bacterial bifunctional deaminase-reductase C-terminal" evidence="1">
    <location>
        <begin position="4"/>
        <end position="177"/>
    </location>
</feature>
<dbReference type="SUPFAM" id="SSF53597">
    <property type="entry name" value="Dihydrofolate reductase-like"/>
    <property type="match status" value="1"/>
</dbReference>
<dbReference type="Pfam" id="PF01872">
    <property type="entry name" value="RibD_C"/>
    <property type="match status" value="1"/>
</dbReference>
<reference evidence="2" key="1">
    <citation type="submission" date="2021-01" db="EMBL/GenBank/DDBJ databases">
        <title>Whole genome shotgun sequence of Planotetraspora silvatica NBRC 100141.</title>
        <authorList>
            <person name="Komaki H."/>
            <person name="Tamura T."/>
        </authorList>
    </citation>
    <scope>NUCLEOTIDE SEQUENCE</scope>
    <source>
        <strain evidence="2">NBRC 100141</strain>
    </source>
</reference>
<protein>
    <recommendedName>
        <fullName evidence="1">Bacterial bifunctional deaminase-reductase C-terminal domain-containing protein</fullName>
    </recommendedName>
</protein>
<dbReference type="Gene3D" id="3.40.430.10">
    <property type="entry name" value="Dihydrofolate Reductase, subunit A"/>
    <property type="match status" value="1"/>
</dbReference>
<organism evidence="2 3">
    <name type="scientific">Planotetraspora silvatica</name>
    <dbReference type="NCBI Taxonomy" id="234614"/>
    <lineage>
        <taxon>Bacteria</taxon>
        <taxon>Bacillati</taxon>
        <taxon>Actinomycetota</taxon>
        <taxon>Actinomycetes</taxon>
        <taxon>Streptosporangiales</taxon>
        <taxon>Streptosporangiaceae</taxon>
        <taxon>Planotetraspora</taxon>
    </lineage>
</organism>
<dbReference type="PANTHER" id="PTHR38011">
    <property type="entry name" value="DIHYDROFOLATE REDUCTASE FAMILY PROTEIN (AFU_ORTHOLOGUE AFUA_8G06820)"/>
    <property type="match status" value="1"/>
</dbReference>
<evidence type="ECO:0000259" key="1">
    <source>
        <dbReference type="Pfam" id="PF01872"/>
    </source>
</evidence>
<comment type="caution">
    <text evidence="2">The sequence shown here is derived from an EMBL/GenBank/DDBJ whole genome shotgun (WGS) entry which is preliminary data.</text>
</comment>
<dbReference type="PANTHER" id="PTHR38011:SF11">
    <property type="entry name" value="2,5-DIAMINO-6-RIBOSYLAMINO-4(3H)-PYRIMIDINONE 5'-PHOSPHATE REDUCTASE"/>
    <property type="match status" value="1"/>
</dbReference>
<gene>
    <name evidence="2" type="ORF">Psi02_12020</name>
</gene>
<name>A0A8J3XQ88_9ACTN</name>
<dbReference type="InterPro" id="IPR024072">
    <property type="entry name" value="DHFR-like_dom_sf"/>
</dbReference>
<dbReference type="Proteomes" id="UP000644610">
    <property type="component" value="Unassembled WGS sequence"/>
</dbReference>
<dbReference type="InterPro" id="IPR050765">
    <property type="entry name" value="Riboflavin_Biosynth_HTPR"/>
</dbReference>
<dbReference type="GO" id="GO:0008703">
    <property type="term" value="F:5-amino-6-(5-phosphoribosylamino)uracil reductase activity"/>
    <property type="evidence" value="ECO:0007669"/>
    <property type="project" value="InterPro"/>
</dbReference>
<proteinExistence type="predicted"/>
<evidence type="ECO:0000313" key="3">
    <source>
        <dbReference type="Proteomes" id="UP000644610"/>
    </source>
</evidence>
<dbReference type="EMBL" id="BOOQ01000005">
    <property type="protein sequence ID" value="GII44778.1"/>
    <property type="molecule type" value="Genomic_DNA"/>
</dbReference>
<keyword evidence="3" id="KW-1185">Reference proteome</keyword>
<dbReference type="GO" id="GO:0009231">
    <property type="term" value="P:riboflavin biosynthetic process"/>
    <property type="evidence" value="ECO:0007669"/>
    <property type="project" value="InterPro"/>
</dbReference>
<sequence length="189" mass="21126">MRNIFLFMMTSLDGYYAGPNGEIDWHNVDEEFNQFAADQLAEVDTLLFGRVTYQGMASWWPTPMAKESDPVIAEKMNGIAKLVVSTTLDSADWANTRLLRDGMADEIARLKRRPGKDIAIFGSSELTVSLLRLGLVDELRIMVAPVVLGDGRSLFGTAENRIGMELLRTRSFRSGNVLLHYRPDGRRAG</sequence>